<dbReference type="PROSITE" id="PS50949">
    <property type="entry name" value="HTH_GNTR"/>
    <property type="match status" value="1"/>
</dbReference>
<name>A0AAC8Z2B0_SPHMC</name>
<reference evidence="6" key="1">
    <citation type="submission" date="2015-11" db="EMBL/GenBank/DDBJ databases">
        <title>Complete genome sequence of a polyethylene-glycol degrader Sphingopyxis macrogoltabida 203N (NBRC 111659).</title>
        <authorList>
            <person name="Yoshiyuki O."/>
            <person name="Shouta N."/>
            <person name="Nagata Y."/>
            <person name="Numata M."/>
            <person name="Tsuchikane K."/>
            <person name="Hosoyama A."/>
            <person name="Yamazoe A."/>
            <person name="Tsuda M."/>
            <person name="Fujita N."/>
            <person name="Kawai F."/>
        </authorList>
    </citation>
    <scope>NUCLEOTIDE SEQUENCE [LARGE SCALE GENOMIC DNA]</scope>
    <source>
        <strain evidence="6">203N</strain>
    </source>
</reference>
<dbReference type="GO" id="GO:0003700">
    <property type="term" value="F:DNA-binding transcription factor activity"/>
    <property type="evidence" value="ECO:0007669"/>
    <property type="project" value="InterPro"/>
</dbReference>
<protein>
    <recommendedName>
        <fullName evidence="4">HTH gntR-type domain-containing protein</fullName>
    </recommendedName>
</protein>
<dbReference type="PANTHER" id="PTHR43537:SF52">
    <property type="entry name" value="FATTY ACID METABOLISM REGULATOR PROTEIN"/>
    <property type="match status" value="1"/>
</dbReference>
<dbReference type="Gene3D" id="1.10.10.10">
    <property type="entry name" value="Winged helix-like DNA-binding domain superfamily/Winged helix DNA-binding domain"/>
    <property type="match status" value="1"/>
</dbReference>
<dbReference type="Pfam" id="PF00392">
    <property type="entry name" value="GntR"/>
    <property type="match status" value="1"/>
</dbReference>
<reference evidence="5 6" key="2">
    <citation type="journal article" date="2016" name="Genome Announc.">
        <title>Complete Genome Sequence of Sphingopyxis macrogoltabida Strain 203N (NBRC 111659), a Polyethylene Glycol Degrader.</title>
        <authorList>
            <person name="Ohtsubo Y."/>
            <person name="Nonoyama S."/>
            <person name="Nagata Y."/>
            <person name="Numata M."/>
            <person name="Tsuchikane K."/>
            <person name="Hosoyama A."/>
            <person name="Yamazoe A."/>
            <person name="Tsuda M."/>
            <person name="Fujita N."/>
            <person name="Kawai F."/>
        </authorList>
    </citation>
    <scope>NUCLEOTIDE SEQUENCE [LARGE SCALE GENOMIC DNA]</scope>
    <source>
        <strain evidence="5 6">203N</strain>
    </source>
</reference>
<evidence type="ECO:0000256" key="3">
    <source>
        <dbReference type="ARBA" id="ARBA00023163"/>
    </source>
</evidence>
<evidence type="ECO:0000256" key="1">
    <source>
        <dbReference type="ARBA" id="ARBA00023015"/>
    </source>
</evidence>
<dbReference type="InterPro" id="IPR036390">
    <property type="entry name" value="WH_DNA-bd_sf"/>
</dbReference>
<evidence type="ECO:0000256" key="2">
    <source>
        <dbReference type="ARBA" id="ARBA00023125"/>
    </source>
</evidence>
<feature type="domain" description="HTH gntR-type" evidence="4">
    <location>
        <begin position="1"/>
        <end position="65"/>
    </location>
</feature>
<accession>A0AAC8Z2B0</accession>
<proteinExistence type="predicted"/>
<evidence type="ECO:0000259" key="4">
    <source>
        <dbReference type="PROSITE" id="PS50949"/>
    </source>
</evidence>
<keyword evidence="6" id="KW-1185">Reference proteome</keyword>
<dbReference type="InterPro" id="IPR036388">
    <property type="entry name" value="WH-like_DNA-bd_sf"/>
</dbReference>
<dbReference type="GO" id="GO:0003677">
    <property type="term" value="F:DNA binding"/>
    <property type="evidence" value="ECO:0007669"/>
    <property type="project" value="UniProtKB-KW"/>
</dbReference>
<sequence>MERVYLDLKARIISGQYPPGTRLDPTQLAKTLDASATPVRDALHRLSGERIVESWHQEGFRQPSLAEADLCDLYGWGGLLLSHALKGRTPHPMTGGLFELPGHAGYMEAVESLFRTIAIGAQNRELRYALIANIERSQIFRAAEARIDPASRELLAAMEEDYRFGRWTGLRSKITSFHRRRVAQAGRIVAELKPRTEPLR</sequence>
<dbReference type="PANTHER" id="PTHR43537">
    <property type="entry name" value="TRANSCRIPTIONAL REGULATOR, GNTR FAMILY"/>
    <property type="match status" value="1"/>
</dbReference>
<keyword evidence="2" id="KW-0238">DNA-binding</keyword>
<evidence type="ECO:0000313" key="6">
    <source>
        <dbReference type="Proteomes" id="UP000076088"/>
    </source>
</evidence>
<evidence type="ECO:0000313" key="5">
    <source>
        <dbReference type="EMBL" id="AMU90339.1"/>
    </source>
</evidence>
<dbReference type="AlphaFoldDB" id="A0AAC8Z2B0"/>
<dbReference type="EMBL" id="CP013344">
    <property type="protein sequence ID" value="AMU90339.1"/>
    <property type="molecule type" value="Genomic_DNA"/>
</dbReference>
<gene>
    <name evidence="5" type="ORF">ATM17_15025</name>
</gene>
<keyword evidence="1" id="KW-0805">Transcription regulation</keyword>
<dbReference type="Proteomes" id="UP000076088">
    <property type="component" value="Chromosome"/>
</dbReference>
<dbReference type="InterPro" id="IPR000524">
    <property type="entry name" value="Tscrpt_reg_HTH_GntR"/>
</dbReference>
<keyword evidence="3" id="KW-0804">Transcription</keyword>
<dbReference type="SUPFAM" id="SSF46785">
    <property type="entry name" value="Winged helix' DNA-binding domain"/>
    <property type="match status" value="1"/>
</dbReference>
<organism evidence="5 6">
    <name type="scientific">Sphingopyxis macrogoltabida</name>
    <name type="common">Sphingomonas macrogoltabidus</name>
    <dbReference type="NCBI Taxonomy" id="33050"/>
    <lineage>
        <taxon>Bacteria</taxon>
        <taxon>Pseudomonadati</taxon>
        <taxon>Pseudomonadota</taxon>
        <taxon>Alphaproteobacteria</taxon>
        <taxon>Sphingomonadales</taxon>
        <taxon>Sphingomonadaceae</taxon>
        <taxon>Sphingopyxis</taxon>
    </lineage>
</organism>
<dbReference type="SMART" id="SM00345">
    <property type="entry name" value="HTH_GNTR"/>
    <property type="match status" value="1"/>
</dbReference>